<reference evidence="9 10" key="1">
    <citation type="submission" date="2018-12" db="EMBL/GenBank/DDBJ databases">
        <title>Genome analysis provides insights into bioremediation potentialities of Halogeometricum borinquense strain N11.</title>
        <authorList>
            <person name="Najjari A."/>
            <person name="Youssef N."/>
            <person name="Fhoula I."/>
            <person name="Ben Dhia O."/>
            <person name="Mahjoubi M."/>
            <person name="Ouzari H.I."/>
            <person name="Cherif A."/>
        </authorList>
    </citation>
    <scope>NUCLEOTIDE SEQUENCE [LARGE SCALE GENOMIC DNA]</scope>
    <source>
        <strain evidence="9 10">N11</strain>
    </source>
</reference>
<keyword evidence="5 7" id="KW-0472">Membrane</keyword>
<comment type="subcellular location">
    <subcellularLocation>
        <location evidence="1">Cell membrane</location>
        <topology evidence="1">Multi-pass membrane protein</topology>
    </subcellularLocation>
</comment>
<dbReference type="InterPro" id="IPR000731">
    <property type="entry name" value="SSD"/>
</dbReference>
<evidence type="ECO:0000256" key="4">
    <source>
        <dbReference type="ARBA" id="ARBA00022989"/>
    </source>
</evidence>
<feature type="compositionally biased region" description="Polar residues" evidence="6">
    <location>
        <begin position="853"/>
        <end position="862"/>
    </location>
</feature>
<dbReference type="Gene3D" id="1.20.1640.10">
    <property type="entry name" value="Multidrug efflux transporter AcrB transmembrane domain"/>
    <property type="match status" value="2"/>
</dbReference>
<dbReference type="PROSITE" id="PS50156">
    <property type="entry name" value="SSD"/>
    <property type="match status" value="2"/>
</dbReference>
<dbReference type="Pfam" id="PF03176">
    <property type="entry name" value="MMPL"/>
    <property type="match status" value="2"/>
</dbReference>
<protein>
    <submittedName>
        <fullName evidence="9">RND transporter</fullName>
    </submittedName>
</protein>
<evidence type="ECO:0000256" key="6">
    <source>
        <dbReference type="SAM" id="MobiDB-lite"/>
    </source>
</evidence>
<feature type="transmembrane region" description="Helical" evidence="7">
    <location>
        <begin position="240"/>
        <end position="258"/>
    </location>
</feature>
<dbReference type="AlphaFoldDB" id="A0A482T739"/>
<feature type="compositionally biased region" description="Low complexity" evidence="6">
    <location>
        <begin position="871"/>
        <end position="884"/>
    </location>
</feature>
<dbReference type="InterPro" id="IPR004869">
    <property type="entry name" value="MMPL_dom"/>
</dbReference>
<feature type="compositionally biased region" description="Acidic residues" evidence="6">
    <location>
        <begin position="828"/>
        <end position="839"/>
    </location>
</feature>
<dbReference type="PANTHER" id="PTHR33406">
    <property type="entry name" value="MEMBRANE PROTEIN MJ1562-RELATED"/>
    <property type="match status" value="1"/>
</dbReference>
<keyword evidence="2" id="KW-1003">Cell membrane</keyword>
<dbReference type="RefSeq" id="WP_129784026.1">
    <property type="nucleotide sequence ID" value="NZ_RZHH01000002.1"/>
</dbReference>
<evidence type="ECO:0000256" key="2">
    <source>
        <dbReference type="ARBA" id="ARBA00022475"/>
    </source>
</evidence>
<feature type="domain" description="SSD" evidence="8">
    <location>
        <begin position="266"/>
        <end position="391"/>
    </location>
</feature>
<dbReference type="Proteomes" id="UP000294028">
    <property type="component" value="Unassembled WGS sequence"/>
</dbReference>
<name>A0A482T739_9EURY</name>
<keyword evidence="3 7" id="KW-0812">Transmembrane</keyword>
<evidence type="ECO:0000256" key="5">
    <source>
        <dbReference type="ARBA" id="ARBA00023136"/>
    </source>
</evidence>
<feature type="transmembrane region" description="Helical" evidence="7">
    <location>
        <begin position="23"/>
        <end position="41"/>
    </location>
</feature>
<feature type="transmembrane region" description="Helical" evidence="7">
    <location>
        <begin position="651"/>
        <end position="678"/>
    </location>
</feature>
<dbReference type="SUPFAM" id="SSF82866">
    <property type="entry name" value="Multidrug efflux transporter AcrB transmembrane domain"/>
    <property type="match status" value="2"/>
</dbReference>
<evidence type="ECO:0000313" key="10">
    <source>
        <dbReference type="Proteomes" id="UP000294028"/>
    </source>
</evidence>
<proteinExistence type="predicted"/>
<organism evidence="9 10">
    <name type="scientific">Halogeometricum borinquense</name>
    <dbReference type="NCBI Taxonomy" id="60847"/>
    <lineage>
        <taxon>Archaea</taxon>
        <taxon>Methanobacteriati</taxon>
        <taxon>Methanobacteriota</taxon>
        <taxon>Stenosarchaea group</taxon>
        <taxon>Halobacteria</taxon>
        <taxon>Halobacteriales</taxon>
        <taxon>Haloferacaceae</taxon>
        <taxon>Halogeometricum</taxon>
    </lineage>
</organism>
<evidence type="ECO:0000256" key="1">
    <source>
        <dbReference type="ARBA" id="ARBA00004651"/>
    </source>
</evidence>
<feature type="domain" description="SSD" evidence="8">
    <location>
        <begin position="684"/>
        <end position="810"/>
    </location>
</feature>
<feature type="transmembrane region" description="Helical" evidence="7">
    <location>
        <begin position="685"/>
        <end position="706"/>
    </location>
</feature>
<feature type="transmembrane region" description="Helical" evidence="7">
    <location>
        <begin position="785"/>
        <end position="811"/>
    </location>
</feature>
<dbReference type="PANTHER" id="PTHR33406:SF13">
    <property type="entry name" value="MEMBRANE PROTEIN YDFJ"/>
    <property type="match status" value="1"/>
</dbReference>
<gene>
    <name evidence="9" type="ORF">ELS19_06300</name>
</gene>
<sequence>MNYDYQRIVDWVDDHIVERPGKVILAFLLVTAVFAVGLGNVSTESGTQQFAEDIPAQDALDQVNDEFLPVFGEDTGSTQLIQRDPNVLSKQSLLQMLRTQERIEEKPTLRVSQTSSAAAVVAQTIDPQATTLDRQITTLEQATQADVRAAVRQNADNPAFTGTLSNDFNKKSASASSTIGVVKHSLTSEVSSSAGQSGSSPLTPIQQQIQRIVATTDGDITVFGTGIIADEFGAVISDSLLIVTPAAVILIILFLVIAYRDLLDLLLGTFALAMAVIWTFGFLGLAGIPFNQIMIAVPPLLLAVGIDFGIHAINRYREDRETGLGIEGAMRVATDQLLVAFFIVTGTTVIGFLSNLASDLPPIRDFGVVAGVGITFTFLIFGVFLPAAKVWMDRRKESWPIPTFSQKPLGEEGSALGDALSVGVTISNKIPVIFLVLTLLISVGAAGYATGVDTSFSQEDFLPPEDVSPLLTSLPEPFAPSDYSVVGTLNFLEDKFTSTQGGSVTIYVEGRMENEVALEQIYRAGADPPESFVSENRRAESTSIVTVIKDYAARDPEFRRLVERNDVDDNGVPDDNLGEIYDYLETSPVSSQADRYLAEDHRSTRVVYTVSGDASDKEATEDARIVADRFRSRYDATATGSTVVFQEVSDLIFSSAVTSLILALGGTVVFLVFIYWLLDGLPSIALANLVPIVVAVAGVAGTMRLLGISFNAFTATILSLTIGLGIDYSVHVVHRFLDERKEADLQTALERTVVGTGGALMGSMFTTAFGIGVLVLSVLSVLGQFGVLTALSIVYSFVASLVVLPSALVVWDRFANESPDVPMVEPGSETDDVESDSDSDPLATDGGECIESSRISTDGSAVTGTGDDDSQSSSSATSDGGETR</sequence>
<dbReference type="InterPro" id="IPR050545">
    <property type="entry name" value="Mycobact_MmpL"/>
</dbReference>
<feature type="transmembrane region" description="Helical" evidence="7">
    <location>
        <begin position="337"/>
        <end position="354"/>
    </location>
</feature>
<accession>A0A482T739</accession>
<dbReference type="GO" id="GO:0005886">
    <property type="term" value="C:plasma membrane"/>
    <property type="evidence" value="ECO:0007669"/>
    <property type="project" value="UniProtKB-SubCell"/>
</dbReference>
<dbReference type="EMBL" id="RZHH01000002">
    <property type="protein sequence ID" value="RYJ13604.1"/>
    <property type="molecule type" value="Genomic_DNA"/>
</dbReference>
<evidence type="ECO:0000256" key="3">
    <source>
        <dbReference type="ARBA" id="ARBA00022692"/>
    </source>
</evidence>
<evidence type="ECO:0000313" key="9">
    <source>
        <dbReference type="EMBL" id="RYJ13604.1"/>
    </source>
</evidence>
<feature type="transmembrane region" description="Helical" evidence="7">
    <location>
        <begin position="430"/>
        <end position="449"/>
    </location>
</feature>
<feature type="transmembrane region" description="Helical" evidence="7">
    <location>
        <begin position="712"/>
        <end position="733"/>
    </location>
</feature>
<feature type="region of interest" description="Disordered" evidence="6">
    <location>
        <begin position="819"/>
        <end position="884"/>
    </location>
</feature>
<feature type="transmembrane region" description="Helical" evidence="7">
    <location>
        <begin position="265"/>
        <end position="287"/>
    </location>
</feature>
<evidence type="ECO:0000259" key="8">
    <source>
        <dbReference type="PROSITE" id="PS50156"/>
    </source>
</evidence>
<comment type="caution">
    <text evidence="9">The sequence shown here is derived from an EMBL/GenBank/DDBJ whole genome shotgun (WGS) entry which is preliminary data.</text>
</comment>
<keyword evidence="4 7" id="KW-1133">Transmembrane helix</keyword>
<feature type="transmembrane region" description="Helical" evidence="7">
    <location>
        <begin position="753"/>
        <end position="779"/>
    </location>
</feature>
<feature type="transmembrane region" description="Helical" evidence="7">
    <location>
        <begin position="293"/>
        <end position="316"/>
    </location>
</feature>
<feature type="transmembrane region" description="Helical" evidence="7">
    <location>
        <begin position="366"/>
        <end position="388"/>
    </location>
</feature>
<evidence type="ECO:0000256" key="7">
    <source>
        <dbReference type="SAM" id="Phobius"/>
    </source>
</evidence>